<keyword evidence="1 4" id="KW-0349">Heme</keyword>
<dbReference type="InterPro" id="IPR036909">
    <property type="entry name" value="Cyt_c-like_dom_sf"/>
</dbReference>
<dbReference type="PATRIC" id="fig|1280952.3.peg.3221"/>
<keyword evidence="5" id="KW-0732">Signal</keyword>
<comment type="caution">
    <text evidence="7">The sequence shown here is derived from an EMBL/GenBank/DDBJ whole genome shotgun (WGS) entry which is preliminary data.</text>
</comment>
<protein>
    <submittedName>
        <fullName evidence="7">Cytochrome c family protein</fullName>
    </submittedName>
</protein>
<name>A0A059F711_9PROT</name>
<evidence type="ECO:0000256" key="4">
    <source>
        <dbReference type="PROSITE-ProRule" id="PRU00433"/>
    </source>
</evidence>
<dbReference type="Gene3D" id="1.10.760.10">
    <property type="entry name" value="Cytochrome c-like domain"/>
    <property type="match status" value="1"/>
</dbReference>
<dbReference type="SUPFAM" id="SSF46626">
    <property type="entry name" value="Cytochrome c"/>
    <property type="match status" value="1"/>
</dbReference>
<proteinExistence type="predicted"/>
<dbReference type="eggNOG" id="COG2010">
    <property type="taxonomic scope" value="Bacteria"/>
</dbReference>
<reference evidence="7 8" key="1">
    <citation type="journal article" date="2014" name="Antonie Van Leeuwenhoek">
        <title>Hyphomonas beringensis sp. nov. and Hyphomonas chukchiensis sp. nov., isolated from surface seawater of the Bering Sea and Chukchi Sea.</title>
        <authorList>
            <person name="Li C."/>
            <person name="Lai Q."/>
            <person name="Li G."/>
            <person name="Dong C."/>
            <person name="Wang J."/>
            <person name="Liao Y."/>
            <person name="Shao Z."/>
        </authorList>
    </citation>
    <scope>NUCLEOTIDE SEQUENCE [LARGE SCALE GENOMIC DNA]</scope>
    <source>
        <strain evidence="7 8">VP2</strain>
    </source>
</reference>
<dbReference type="STRING" id="1280952.HJA_16086"/>
<dbReference type="PROSITE" id="PS51007">
    <property type="entry name" value="CYTC"/>
    <property type="match status" value="1"/>
</dbReference>
<dbReference type="RefSeq" id="WP_206741737.1">
    <property type="nucleotide sequence ID" value="NZ_ARYJ01000015.1"/>
</dbReference>
<gene>
    <name evidence="7" type="ORF">HJA_16086</name>
</gene>
<dbReference type="AlphaFoldDB" id="A0A059F711"/>
<feature type="domain" description="Cytochrome c" evidence="6">
    <location>
        <begin position="39"/>
        <end position="133"/>
    </location>
</feature>
<dbReference type="EMBL" id="ARYJ01000015">
    <property type="protein sequence ID" value="KCZ83959.1"/>
    <property type="molecule type" value="Genomic_DNA"/>
</dbReference>
<dbReference type="PROSITE" id="PS51257">
    <property type="entry name" value="PROKAR_LIPOPROTEIN"/>
    <property type="match status" value="1"/>
</dbReference>
<accession>A0A059F711</accession>
<organism evidence="7 8">
    <name type="scientific">Hyphomonas jannaschiana VP2</name>
    <dbReference type="NCBI Taxonomy" id="1280952"/>
    <lineage>
        <taxon>Bacteria</taxon>
        <taxon>Pseudomonadati</taxon>
        <taxon>Pseudomonadota</taxon>
        <taxon>Alphaproteobacteria</taxon>
        <taxon>Hyphomonadales</taxon>
        <taxon>Hyphomonadaceae</taxon>
        <taxon>Hyphomonas</taxon>
    </lineage>
</organism>
<evidence type="ECO:0000256" key="3">
    <source>
        <dbReference type="ARBA" id="ARBA00023004"/>
    </source>
</evidence>
<keyword evidence="2 4" id="KW-0479">Metal-binding</keyword>
<dbReference type="GO" id="GO:0009055">
    <property type="term" value="F:electron transfer activity"/>
    <property type="evidence" value="ECO:0007669"/>
    <property type="project" value="InterPro"/>
</dbReference>
<dbReference type="GO" id="GO:0046872">
    <property type="term" value="F:metal ion binding"/>
    <property type="evidence" value="ECO:0007669"/>
    <property type="project" value="UniProtKB-KW"/>
</dbReference>
<dbReference type="Pfam" id="PF00034">
    <property type="entry name" value="Cytochrom_C"/>
    <property type="match status" value="1"/>
</dbReference>
<sequence>MFQRRTGFLVAGLMTSLALLAACNTTPAPEAEETASAPPQAEEGSDAFAYDSKVKVGRLIAETRCSTCHAIGPTGNSPHQDAKPFRQLSENYPVRNLEEALAEGIVVGHPDMPMFVLSPYEIDALLTYLESIQEPHPA</sequence>
<keyword evidence="3 4" id="KW-0408">Iron</keyword>
<evidence type="ECO:0000259" key="6">
    <source>
        <dbReference type="PROSITE" id="PS51007"/>
    </source>
</evidence>
<evidence type="ECO:0000313" key="7">
    <source>
        <dbReference type="EMBL" id="KCZ83959.1"/>
    </source>
</evidence>
<dbReference type="InterPro" id="IPR009056">
    <property type="entry name" value="Cyt_c-like_dom"/>
</dbReference>
<evidence type="ECO:0000256" key="2">
    <source>
        <dbReference type="ARBA" id="ARBA00022723"/>
    </source>
</evidence>
<dbReference type="Proteomes" id="UP000024816">
    <property type="component" value="Unassembled WGS sequence"/>
</dbReference>
<evidence type="ECO:0000256" key="5">
    <source>
        <dbReference type="SAM" id="SignalP"/>
    </source>
</evidence>
<feature type="chain" id="PRO_5001571888" evidence="5">
    <location>
        <begin position="22"/>
        <end position="138"/>
    </location>
</feature>
<evidence type="ECO:0000313" key="8">
    <source>
        <dbReference type="Proteomes" id="UP000024816"/>
    </source>
</evidence>
<evidence type="ECO:0000256" key="1">
    <source>
        <dbReference type="ARBA" id="ARBA00022617"/>
    </source>
</evidence>
<keyword evidence="8" id="KW-1185">Reference proteome</keyword>
<feature type="signal peptide" evidence="5">
    <location>
        <begin position="1"/>
        <end position="21"/>
    </location>
</feature>
<dbReference type="GO" id="GO:0020037">
    <property type="term" value="F:heme binding"/>
    <property type="evidence" value="ECO:0007669"/>
    <property type="project" value="InterPro"/>
</dbReference>